<feature type="transmembrane region" description="Helical" evidence="1">
    <location>
        <begin position="116"/>
        <end position="136"/>
    </location>
</feature>
<dbReference type="EMBL" id="CP162599">
    <property type="protein sequence ID" value="XDK31975.1"/>
    <property type="molecule type" value="Genomic_DNA"/>
</dbReference>
<sequence length="146" mass="16465">MNILIWIMVILICIVIGKSIIDFFMGDMTKRVVLKESRFSTEIFITLLIVYITMIIGFGLIYFLLSIQATIFMEHDEIKNTTILGLLNHSFYFSGVTLLTVGYGDIVPIGLGRWIAVLQGLIGYLLPTAFVLRLVIASERGKDKDN</sequence>
<evidence type="ECO:0000313" key="3">
    <source>
        <dbReference type="EMBL" id="XDK31975.1"/>
    </source>
</evidence>
<gene>
    <name evidence="3" type="ORF">AB4Y30_13255</name>
</gene>
<keyword evidence="1" id="KW-1133">Transmembrane helix</keyword>
<reference evidence="3" key="1">
    <citation type="submission" date="2024-07" db="EMBL/GenBank/DDBJ databases">
        <title>Halotolerant mesophilic bacterium Ornithinibacillus sp. 4-3, sp. nov., isolated from soil.</title>
        <authorList>
            <person name="Sidarenka A.V."/>
            <person name="Guliayeva D.E."/>
            <person name="Leanovich S.I."/>
            <person name="Hileuskaya K.S."/>
            <person name="Akhremchuk A.E."/>
            <person name="Sikolenko M.A."/>
            <person name="Valentovich L.N."/>
        </authorList>
    </citation>
    <scope>NUCLEOTIDE SEQUENCE</scope>
    <source>
        <strain evidence="3">4-3</strain>
    </source>
</reference>
<dbReference type="InterPro" id="IPR013099">
    <property type="entry name" value="K_chnl_dom"/>
</dbReference>
<protein>
    <submittedName>
        <fullName evidence="3">Ion channel</fullName>
    </submittedName>
</protein>
<evidence type="ECO:0000256" key="1">
    <source>
        <dbReference type="SAM" id="Phobius"/>
    </source>
</evidence>
<accession>A0AB39HN80</accession>
<dbReference type="Gene3D" id="1.10.287.70">
    <property type="match status" value="1"/>
</dbReference>
<feature type="transmembrane region" description="Helical" evidence="1">
    <location>
        <begin position="43"/>
        <end position="65"/>
    </location>
</feature>
<dbReference type="RefSeq" id="WP_368652699.1">
    <property type="nucleotide sequence ID" value="NZ_CP162599.1"/>
</dbReference>
<proteinExistence type="predicted"/>
<dbReference type="SUPFAM" id="SSF81324">
    <property type="entry name" value="Voltage-gated potassium channels"/>
    <property type="match status" value="1"/>
</dbReference>
<evidence type="ECO:0000259" key="2">
    <source>
        <dbReference type="Pfam" id="PF07885"/>
    </source>
</evidence>
<feature type="domain" description="Potassium channel" evidence="2">
    <location>
        <begin position="52"/>
        <end position="136"/>
    </location>
</feature>
<name>A0AB39HN80_9BACI</name>
<keyword evidence="1" id="KW-0472">Membrane</keyword>
<keyword evidence="1" id="KW-0812">Transmembrane</keyword>
<dbReference type="AlphaFoldDB" id="A0AB39HN80"/>
<feature type="transmembrane region" description="Helical" evidence="1">
    <location>
        <begin position="86"/>
        <end position="104"/>
    </location>
</feature>
<dbReference type="Pfam" id="PF07885">
    <property type="entry name" value="Ion_trans_2"/>
    <property type="match status" value="1"/>
</dbReference>
<organism evidence="3">
    <name type="scientific">Ornithinibacillus sp. 4-3</name>
    <dbReference type="NCBI Taxonomy" id="3231488"/>
    <lineage>
        <taxon>Bacteria</taxon>
        <taxon>Bacillati</taxon>
        <taxon>Bacillota</taxon>
        <taxon>Bacilli</taxon>
        <taxon>Bacillales</taxon>
        <taxon>Bacillaceae</taxon>
        <taxon>Ornithinibacillus</taxon>
    </lineage>
</organism>